<dbReference type="OrthoDB" id="4393730at2"/>
<keyword evidence="3" id="KW-1185">Reference proteome</keyword>
<proteinExistence type="predicted"/>
<evidence type="ECO:0000313" key="3">
    <source>
        <dbReference type="Proteomes" id="UP000473014"/>
    </source>
</evidence>
<dbReference type="InterPro" id="IPR006311">
    <property type="entry name" value="TAT_signal"/>
</dbReference>
<comment type="caution">
    <text evidence="2">The sequence shown here is derived from an EMBL/GenBank/DDBJ whole genome shotgun (WGS) entry which is preliminary data.</text>
</comment>
<evidence type="ECO:0000313" key="2">
    <source>
        <dbReference type="EMBL" id="MTE18145.1"/>
    </source>
</evidence>
<dbReference type="PANTHER" id="PTHR43649:SF12">
    <property type="entry name" value="DIACETYLCHITOBIOSE BINDING PROTEIN DASA"/>
    <property type="match status" value="1"/>
</dbReference>
<dbReference type="EMBL" id="WIXO01000001">
    <property type="protein sequence ID" value="MTE18145.1"/>
    <property type="molecule type" value="Genomic_DNA"/>
</dbReference>
<accession>A0A6G2B790</accession>
<dbReference type="SUPFAM" id="SSF53850">
    <property type="entry name" value="Periplasmic binding protein-like II"/>
    <property type="match status" value="1"/>
</dbReference>
<feature type="region of interest" description="Disordered" evidence="1">
    <location>
        <begin position="35"/>
        <end position="54"/>
    </location>
</feature>
<dbReference type="CDD" id="cd14748">
    <property type="entry name" value="PBP2_UgpB"/>
    <property type="match status" value="1"/>
</dbReference>
<dbReference type="PROSITE" id="PS51318">
    <property type="entry name" value="TAT"/>
    <property type="match status" value="1"/>
</dbReference>
<dbReference type="Proteomes" id="UP000473014">
    <property type="component" value="Unassembled WGS sequence"/>
</dbReference>
<reference evidence="2 3" key="1">
    <citation type="submission" date="2019-11" db="EMBL/GenBank/DDBJ databases">
        <authorList>
            <person name="Yuan L."/>
        </authorList>
    </citation>
    <scope>NUCLEOTIDE SEQUENCE [LARGE SCALE GENOMIC DNA]</scope>
    <source>
        <strain evidence="2 3">TRM43335</strain>
    </source>
</reference>
<dbReference type="Gene3D" id="3.40.190.10">
    <property type="entry name" value="Periplasmic binding protein-like II"/>
    <property type="match status" value="1"/>
</dbReference>
<protein>
    <submittedName>
        <fullName evidence="2">Extracellular solute-binding protein</fullName>
    </submittedName>
</protein>
<dbReference type="PANTHER" id="PTHR43649">
    <property type="entry name" value="ARABINOSE-BINDING PROTEIN-RELATED"/>
    <property type="match status" value="1"/>
</dbReference>
<dbReference type="RefSeq" id="WP_155069875.1">
    <property type="nucleotide sequence ID" value="NZ_WIXO01000001.1"/>
</dbReference>
<dbReference type="InterPro" id="IPR050490">
    <property type="entry name" value="Bact_solute-bd_prot1"/>
</dbReference>
<dbReference type="InterPro" id="IPR006059">
    <property type="entry name" value="SBP"/>
</dbReference>
<dbReference type="Pfam" id="PF13416">
    <property type="entry name" value="SBP_bac_8"/>
    <property type="match status" value="1"/>
</dbReference>
<evidence type="ECO:0000256" key="1">
    <source>
        <dbReference type="SAM" id="MobiDB-lite"/>
    </source>
</evidence>
<dbReference type="AlphaFoldDB" id="A0A6G2B790"/>
<gene>
    <name evidence="2" type="ORF">F0L17_03165</name>
</gene>
<name>A0A6G2B790_9ACTN</name>
<sequence length="451" mass="49127">MPGTSPSGTAVQRRALLKVAGALAGTGMLTACGGGTKVGADDSTPENAPSFSGDEYDGPKVTLRYWNGFTGGDGPHMRAMVEAFNEEYAGRIEVRNTTRQWQDLYPALPTAITAGKGPDVAVIHNDWVATFAARRTLVPLDDVVSALGMKESDFIPAVWQAGIYRDKRYSVPLDVHCLADYANTRHLARAGLDKPPTDRSGYEEALAELGDAGIKHPFWMPNKWPAHLMFMSLLWQFGGELYSEDGTEALWGSDTGVEALSWMREQLTKGHSPAQVAQDAQYNAFKNNKVSFTWDGIWQINDLKSNAKDLDWQMAPVPVIGDKAAVWSASHNFVLTSQAAKDENKVQAAKFFIDYMSKQSTEWAKAGMIPARNSVREQTEVAKLPQIALAEDMGVFHFTPALPGVGDVQAKALELAVQKAILGRAEPAEALAEGVRAADKLLAENKQKYAK</sequence>
<organism evidence="2 3">
    <name type="scientific">Streptomyces taklimakanensis</name>
    <dbReference type="NCBI Taxonomy" id="2569853"/>
    <lineage>
        <taxon>Bacteria</taxon>
        <taxon>Bacillati</taxon>
        <taxon>Actinomycetota</taxon>
        <taxon>Actinomycetes</taxon>
        <taxon>Kitasatosporales</taxon>
        <taxon>Streptomycetaceae</taxon>
        <taxon>Streptomyces</taxon>
    </lineage>
</organism>